<keyword evidence="3" id="KW-1185">Reference proteome</keyword>
<evidence type="ECO:0000313" key="3">
    <source>
        <dbReference type="Proteomes" id="UP001189429"/>
    </source>
</evidence>
<proteinExistence type="predicted"/>
<dbReference type="Proteomes" id="UP001189429">
    <property type="component" value="Unassembled WGS sequence"/>
</dbReference>
<feature type="compositionally biased region" description="Basic and acidic residues" evidence="1">
    <location>
        <begin position="33"/>
        <end position="69"/>
    </location>
</feature>
<comment type="caution">
    <text evidence="2">The sequence shown here is derived from an EMBL/GenBank/DDBJ whole genome shotgun (WGS) entry which is preliminary data.</text>
</comment>
<gene>
    <name evidence="2" type="ORF">PCOR1329_LOCUS13591</name>
</gene>
<sequence>AAPPPDAAPTPARAGSTGRELSRSSYSTATGGDAERREDSSSAERRELDAEVPPRRESESVEFNDRRDAMPPSSPSERSCSTVNKYEQAINVYADIGGTGLIENTRLKLEATSAHIKDMRTPATSHKQCAQKLEKANDKEETVLGKEVAARAAKLGGGKAAEEFVEVPEDVLQLGPESSELKSDPGLLQFYRSFAFRTSAGDLTEAVQPELAAARIVFDEVNSLRWDLEVHGLSMKRGCSATAPMPGRAEGARFMDTCNANQGNQTLQKRLLQTESLIVLAQEIGYHGWECEALSAWASDRRWNVTIVPGAPAEGKLPSAGLCIFAREGQGMTIENVKIRMNVGLAMAGRQRPSLIGGGWYMPAAEAEASTVTATAQLSLPVPTGVTCRAATANAAVDLFAPAAGMMRLVQPVKADLEWAVKPHRPVIAAFSSRGNGLVYLACVGGDKLSQQKDAIATLANLKPGRAAPDIVKLKDEIHSANLTAFYLKWQWRVMKLKLDNMYCKRYGMQDSMTHSFTEHLRTMMKTFLGWTSGYKHASSTSMAMAWIRPATLRADSKGAINLFQQVAQDMVQVTQRYGGVFGFAHSLGVLNFIQDVKHIKARRSGEGYSNLDAATKRITDGSVVADRFVELGAAGVVPDCTALSTCASWFSSRCEPLLAGHTALADVAPLVDGGLMPAGRASLSGRGDWASAPLGGSLERVLAESTAYANNAGMYMPSLGSGVSVLQGGVSKPSGGDVSDRSGWF</sequence>
<accession>A0ABN9QRS6</accession>
<evidence type="ECO:0000256" key="1">
    <source>
        <dbReference type="SAM" id="MobiDB-lite"/>
    </source>
</evidence>
<reference evidence="2" key="1">
    <citation type="submission" date="2023-10" db="EMBL/GenBank/DDBJ databases">
        <authorList>
            <person name="Chen Y."/>
            <person name="Shah S."/>
            <person name="Dougan E. K."/>
            <person name="Thang M."/>
            <person name="Chan C."/>
        </authorList>
    </citation>
    <scope>NUCLEOTIDE SEQUENCE [LARGE SCALE GENOMIC DNA]</scope>
</reference>
<protein>
    <submittedName>
        <fullName evidence="2">Uncharacterized protein</fullName>
    </submittedName>
</protein>
<name>A0ABN9QRS6_9DINO</name>
<feature type="region of interest" description="Disordered" evidence="1">
    <location>
        <begin position="1"/>
        <end position="82"/>
    </location>
</feature>
<evidence type="ECO:0000313" key="2">
    <source>
        <dbReference type="EMBL" id="CAK0807825.1"/>
    </source>
</evidence>
<feature type="non-terminal residue" evidence="2">
    <location>
        <position position="1"/>
    </location>
</feature>
<dbReference type="EMBL" id="CAUYUJ010004016">
    <property type="protein sequence ID" value="CAK0807825.1"/>
    <property type="molecule type" value="Genomic_DNA"/>
</dbReference>
<organism evidence="2 3">
    <name type="scientific">Prorocentrum cordatum</name>
    <dbReference type="NCBI Taxonomy" id="2364126"/>
    <lineage>
        <taxon>Eukaryota</taxon>
        <taxon>Sar</taxon>
        <taxon>Alveolata</taxon>
        <taxon>Dinophyceae</taxon>
        <taxon>Prorocentrales</taxon>
        <taxon>Prorocentraceae</taxon>
        <taxon>Prorocentrum</taxon>
    </lineage>
</organism>